<organism evidence="2 3">
    <name type="scientific">Streblomastix strix</name>
    <dbReference type="NCBI Taxonomy" id="222440"/>
    <lineage>
        <taxon>Eukaryota</taxon>
        <taxon>Metamonada</taxon>
        <taxon>Preaxostyla</taxon>
        <taxon>Oxymonadida</taxon>
        <taxon>Streblomastigidae</taxon>
        <taxon>Streblomastix</taxon>
    </lineage>
</organism>
<dbReference type="EMBL" id="SNRW01029231">
    <property type="protein sequence ID" value="KAA6358874.1"/>
    <property type="molecule type" value="Genomic_DNA"/>
</dbReference>
<dbReference type="AlphaFoldDB" id="A0A5J4TKI9"/>
<keyword evidence="1" id="KW-0175">Coiled coil</keyword>
<dbReference type="InterPro" id="IPR007858">
    <property type="entry name" value="Dpy-30_motif"/>
</dbReference>
<gene>
    <name evidence="2" type="ORF">EZS28_045599</name>
</gene>
<evidence type="ECO:0000313" key="2">
    <source>
        <dbReference type="EMBL" id="KAA6358874.1"/>
    </source>
</evidence>
<evidence type="ECO:0000256" key="1">
    <source>
        <dbReference type="SAM" id="Coils"/>
    </source>
</evidence>
<name>A0A5J4TKI9_9EUKA</name>
<proteinExistence type="predicted"/>
<dbReference type="Gene3D" id="1.20.890.10">
    <property type="entry name" value="cAMP-dependent protein kinase regulatory subunit, dimerization-anchoring domain"/>
    <property type="match status" value="1"/>
</dbReference>
<dbReference type="Proteomes" id="UP000324800">
    <property type="component" value="Unassembled WGS sequence"/>
</dbReference>
<dbReference type="Pfam" id="PF05186">
    <property type="entry name" value="Dpy-30"/>
    <property type="match status" value="1"/>
</dbReference>
<feature type="coiled-coil region" evidence="1">
    <location>
        <begin position="47"/>
        <end position="77"/>
    </location>
</feature>
<feature type="non-terminal residue" evidence="2">
    <location>
        <position position="168"/>
    </location>
</feature>
<accession>A0A5J4TKI9</accession>
<dbReference type="CDD" id="cd22982">
    <property type="entry name" value="DD_CrRSP2-like"/>
    <property type="match status" value="1"/>
</dbReference>
<dbReference type="OrthoDB" id="432281at2759"/>
<comment type="caution">
    <text evidence="2">The sequence shown here is derived from an EMBL/GenBank/DDBJ whole genome shotgun (WGS) entry which is preliminary data.</text>
</comment>
<sequence>MADLDSEYLKEAVGETLAEALASVTIYQPSDPIEYVGRFLLQHVRNKRRHEKEKALEEEANRRIEEAEKVNSHKKEAAAVEQQVRHKKIKAEVEKKVEFRANLLAIYKIHESEKDEEIAKKLSDSEEAVRRYHEELKARQERAEERERRKYSQFRLGYIDYLQQNFKF</sequence>
<protein>
    <submittedName>
        <fullName evidence="2">Uncharacterized protein</fullName>
    </submittedName>
</protein>
<feature type="coiled-coil region" evidence="1">
    <location>
        <begin position="122"/>
        <end position="149"/>
    </location>
</feature>
<reference evidence="2 3" key="1">
    <citation type="submission" date="2019-03" db="EMBL/GenBank/DDBJ databases">
        <title>Single cell metagenomics reveals metabolic interactions within the superorganism composed of flagellate Streblomastix strix and complex community of Bacteroidetes bacteria on its surface.</title>
        <authorList>
            <person name="Treitli S.C."/>
            <person name="Kolisko M."/>
            <person name="Husnik F."/>
            <person name="Keeling P."/>
            <person name="Hampl V."/>
        </authorList>
    </citation>
    <scope>NUCLEOTIDE SEQUENCE [LARGE SCALE GENOMIC DNA]</scope>
    <source>
        <strain evidence="2">ST1C</strain>
    </source>
</reference>
<evidence type="ECO:0000313" key="3">
    <source>
        <dbReference type="Proteomes" id="UP000324800"/>
    </source>
</evidence>